<dbReference type="STRING" id="379508.A5E1J6"/>
<dbReference type="eggNOG" id="ENOG502S3D4">
    <property type="taxonomic scope" value="Eukaryota"/>
</dbReference>
<dbReference type="Proteomes" id="UP000001996">
    <property type="component" value="Unassembled WGS sequence"/>
</dbReference>
<evidence type="ECO:0000313" key="2">
    <source>
        <dbReference type="EMBL" id="EDK45304.1"/>
    </source>
</evidence>
<dbReference type="OrthoDB" id="5865767at2759"/>
<gene>
    <name evidence="2" type="ORF">LELG_03483</name>
</gene>
<reference evidence="2 3" key="1">
    <citation type="journal article" date="2009" name="Nature">
        <title>Evolution of pathogenicity and sexual reproduction in eight Candida genomes.</title>
        <authorList>
            <person name="Butler G."/>
            <person name="Rasmussen M.D."/>
            <person name="Lin M.F."/>
            <person name="Santos M.A."/>
            <person name="Sakthikumar S."/>
            <person name="Munro C.A."/>
            <person name="Rheinbay E."/>
            <person name="Grabherr M."/>
            <person name="Forche A."/>
            <person name="Reedy J.L."/>
            <person name="Agrafioti I."/>
            <person name="Arnaud M.B."/>
            <person name="Bates S."/>
            <person name="Brown A.J."/>
            <person name="Brunke S."/>
            <person name="Costanzo M.C."/>
            <person name="Fitzpatrick D.A."/>
            <person name="de Groot P.W."/>
            <person name="Harris D."/>
            <person name="Hoyer L.L."/>
            <person name="Hube B."/>
            <person name="Klis F.M."/>
            <person name="Kodira C."/>
            <person name="Lennard N."/>
            <person name="Logue M.E."/>
            <person name="Martin R."/>
            <person name="Neiman A.M."/>
            <person name="Nikolaou E."/>
            <person name="Quail M.A."/>
            <person name="Quinn J."/>
            <person name="Santos M.C."/>
            <person name="Schmitzberger F.F."/>
            <person name="Sherlock G."/>
            <person name="Shah P."/>
            <person name="Silverstein K.A."/>
            <person name="Skrzypek M.S."/>
            <person name="Soll D."/>
            <person name="Staggs R."/>
            <person name="Stansfield I."/>
            <person name="Stumpf M.P."/>
            <person name="Sudbery P.E."/>
            <person name="Srikantha T."/>
            <person name="Zeng Q."/>
            <person name="Berman J."/>
            <person name="Berriman M."/>
            <person name="Heitman J."/>
            <person name="Gow N.A."/>
            <person name="Lorenz M.C."/>
            <person name="Birren B.W."/>
            <person name="Kellis M."/>
            <person name="Cuomo C.A."/>
        </authorList>
    </citation>
    <scope>NUCLEOTIDE SEQUENCE [LARGE SCALE GENOMIC DNA]</scope>
    <source>
        <strain evidence="3">ATCC 11503 / BCRC 21390 / CBS 2605 / JCM 1781 / NBRC 1676 / NRRL YB-4239</strain>
    </source>
</reference>
<dbReference type="OMA" id="YISNCIP"/>
<feature type="compositionally biased region" description="Low complexity" evidence="1">
    <location>
        <begin position="398"/>
        <end position="419"/>
    </location>
</feature>
<dbReference type="HOGENOM" id="CLU_568567_0_0_1"/>
<evidence type="ECO:0000313" key="3">
    <source>
        <dbReference type="Proteomes" id="UP000001996"/>
    </source>
</evidence>
<sequence>MESETPLPAYSAPLDQLPQYEPSINFQGMALIKTEFITPYQANTGTRAWKPVILQMNSTQLQIYNINVDKKLQDIIVNLYFELNSLNQLTIDLNAEYKKNNNGVDFDFHRNSADAEYLDDLFSGDAYGSGGPVDGCKSIFNESKFSKLCNKIKTQKTQKTMAHIKDYYHILKDNQLLFEPSFNESTTTATATAKKNFDKYKGQLLHCYSLANLHVGEAPSLNQLISAMYKEDQSSSPSNNSSLVKYKNTLRLRIEYKQILLQFWSFHAMVSWFRSLMIGKDLSQPLESRTVTKLKSIPSRFSSRNNALLAATAAAASYGQRNRSSGGSRNRNRSRSRGNISSEVVEEPTEIEDVYSNPTNQYLAHKEDNTNIDNNNNNNNASSAESTHSSVFERESRSSSSSISSSSASSSSSLFSTSDSSDIGLVTIHNYKFVSKDNVYTTVEKQYISNCLPDLNSFDKWSGKLVTISNADHFIRDERSYKNKNDVFISYSALGDLVNLYDKKFQQLESNSLGLHAKNSGKLCTTRTFLIHQDGLVAVA</sequence>
<name>A5E1J6_LODEL</name>
<dbReference type="InParanoid" id="A5E1J6"/>
<dbReference type="PANTHER" id="PTHR37283:SF1">
    <property type="entry name" value="PH DOMAIN-CONTAINING PROTEIN YHR131C"/>
    <property type="match status" value="1"/>
</dbReference>
<feature type="region of interest" description="Disordered" evidence="1">
    <location>
        <begin position="368"/>
        <end position="419"/>
    </location>
</feature>
<organism evidence="2 3">
    <name type="scientific">Lodderomyces elongisporus (strain ATCC 11503 / CBS 2605 / JCM 1781 / NBRC 1676 / NRRL YB-4239)</name>
    <name type="common">Yeast</name>
    <name type="synonym">Saccharomyces elongisporus</name>
    <dbReference type="NCBI Taxonomy" id="379508"/>
    <lineage>
        <taxon>Eukaryota</taxon>
        <taxon>Fungi</taxon>
        <taxon>Dikarya</taxon>
        <taxon>Ascomycota</taxon>
        <taxon>Saccharomycotina</taxon>
        <taxon>Pichiomycetes</taxon>
        <taxon>Debaryomycetaceae</taxon>
        <taxon>Candida/Lodderomyces clade</taxon>
        <taxon>Lodderomyces</taxon>
    </lineage>
</organism>
<feature type="region of interest" description="Disordered" evidence="1">
    <location>
        <begin position="315"/>
        <end position="356"/>
    </location>
</feature>
<protein>
    <submittedName>
        <fullName evidence="2">Uncharacterized protein</fullName>
    </submittedName>
</protein>
<dbReference type="AlphaFoldDB" id="A5E1J6"/>
<dbReference type="EMBL" id="CH981527">
    <property type="protein sequence ID" value="EDK45304.1"/>
    <property type="molecule type" value="Genomic_DNA"/>
</dbReference>
<dbReference type="PANTHER" id="PTHR37283">
    <property type="entry name" value="PH DOMAIN-CONTAINING PROTEIN YHR131C"/>
    <property type="match status" value="1"/>
</dbReference>
<proteinExistence type="predicted"/>
<dbReference type="VEuPathDB" id="FungiDB:LELG_03483"/>
<dbReference type="GeneID" id="5232417"/>
<accession>A5E1J6</accession>
<feature type="compositionally biased region" description="Acidic residues" evidence="1">
    <location>
        <begin position="344"/>
        <end position="353"/>
    </location>
</feature>
<feature type="compositionally biased region" description="Low complexity" evidence="1">
    <location>
        <begin position="371"/>
        <end position="390"/>
    </location>
</feature>
<feature type="compositionally biased region" description="Low complexity" evidence="1">
    <location>
        <begin position="315"/>
        <end position="329"/>
    </location>
</feature>
<keyword evidence="3" id="KW-1185">Reference proteome</keyword>
<dbReference type="KEGG" id="lel:PVL30_002973"/>
<evidence type="ECO:0000256" key="1">
    <source>
        <dbReference type="SAM" id="MobiDB-lite"/>
    </source>
</evidence>